<dbReference type="Proteomes" id="UP001634393">
    <property type="component" value="Unassembled WGS sequence"/>
</dbReference>
<dbReference type="PANTHER" id="PTHR13390:SF0">
    <property type="entry name" value="LIPID DROPLET-ASSOCIATED HYDROLASE"/>
    <property type="match status" value="1"/>
</dbReference>
<dbReference type="InterPro" id="IPR029058">
    <property type="entry name" value="AB_hydrolase_fold"/>
</dbReference>
<evidence type="ECO:0000256" key="2">
    <source>
        <dbReference type="ARBA" id="ARBA00008300"/>
    </source>
</evidence>
<evidence type="ECO:0008006" key="7">
    <source>
        <dbReference type="Google" id="ProtNLM"/>
    </source>
</evidence>
<proteinExistence type="inferred from homology"/>
<evidence type="ECO:0000256" key="3">
    <source>
        <dbReference type="ARBA" id="ARBA00022677"/>
    </source>
</evidence>
<gene>
    <name evidence="5" type="ORF">ACJIZ3_021749</name>
</gene>
<comment type="similarity">
    <text evidence="2">Belongs to the AB hydrolase superfamily. LDAH family.</text>
</comment>
<protein>
    <recommendedName>
        <fullName evidence="7">Lipid droplet-associated hydrolase</fullName>
    </recommendedName>
</protein>
<evidence type="ECO:0000256" key="1">
    <source>
        <dbReference type="ARBA" id="ARBA00004502"/>
    </source>
</evidence>
<dbReference type="InterPro" id="IPR019363">
    <property type="entry name" value="LDAH"/>
</dbReference>
<keyword evidence="4" id="KW-0378">Hydrolase</keyword>
<reference evidence="5 6" key="1">
    <citation type="submission" date="2024-12" db="EMBL/GenBank/DDBJ databases">
        <title>The unique morphological basis and parallel evolutionary history of personate flowers in Penstemon.</title>
        <authorList>
            <person name="Depatie T.H."/>
            <person name="Wessinger C.A."/>
        </authorList>
    </citation>
    <scope>NUCLEOTIDE SEQUENCE [LARGE SCALE GENOMIC DNA]</scope>
    <source>
        <strain evidence="5">WTNN_2</strain>
        <tissue evidence="5">Leaf</tissue>
    </source>
</reference>
<dbReference type="SUPFAM" id="SSF53474">
    <property type="entry name" value="alpha/beta-Hydrolases"/>
    <property type="match status" value="1"/>
</dbReference>
<sequence length="354" mass="39994">MAILGLTQSTVRLFNWMKSKPLPLFLSSPISTSVSPNSREILQMGGENLSLIQRRNHANPRLINVSGYKTDLLEIHSQDPKLHILFIPGNPGVVSFYTDFLESLYELLSGAASVTAICHLSHSRESWEPGKLFSLQEQIDHKMSFIEQEFQDNEVPLVLVSHSIGSYISLELLRRLQEKVAYCVCLYPFLAVNTLSSEQSSIRRIAASPALCKAISSIGALFGMLPPQISTFLVKKSIGKSWSSSAVEALRTHVLQYHSLRNILFMAKTEFEKMTGKPDWDFIREKKSKIAFMFGLDDHWGPLHLYEEIRKQVPDIHLTIEREGHSHSFSCSEAGSIWVAQHVSTLINNYFDKC</sequence>
<dbReference type="PANTHER" id="PTHR13390">
    <property type="entry name" value="LIPASE"/>
    <property type="match status" value="1"/>
</dbReference>
<keyword evidence="3" id="KW-0551">Lipid droplet</keyword>
<dbReference type="GO" id="GO:0005811">
    <property type="term" value="C:lipid droplet"/>
    <property type="evidence" value="ECO:0007669"/>
    <property type="project" value="UniProtKB-SubCell"/>
</dbReference>
<evidence type="ECO:0000313" key="5">
    <source>
        <dbReference type="EMBL" id="KAL3825720.1"/>
    </source>
</evidence>
<evidence type="ECO:0000313" key="6">
    <source>
        <dbReference type="Proteomes" id="UP001634393"/>
    </source>
</evidence>
<evidence type="ECO:0000256" key="4">
    <source>
        <dbReference type="ARBA" id="ARBA00022801"/>
    </source>
</evidence>
<comment type="subcellular location">
    <subcellularLocation>
        <location evidence="1">Lipid droplet</location>
    </subcellularLocation>
</comment>
<dbReference type="Pfam" id="PF10230">
    <property type="entry name" value="LIDHydrolase"/>
    <property type="match status" value="1"/>
</dbReference>
<organism evidence="5 6">
    <name type="scientific">Penstemon smallii</name>
    <dbReference type="NCBI Taxonomy" id="265156"/>
    <lineage>
        <taxon>Eukaryota</taxon>
        <taxon>Viridiplantae</taxon>
        <taxon>Streptophyta</taxon>
        <taxon>Embryophyta</taxon>
        <taxon>Tracheophyta</taxon>
        <taxon>Spermatophyta</taxon>
        <taxon>Magnoliopsida</taxon>
        <taxon>eudicotyledons</taxon>
        <taxon>Gunneridae</taxon>
        <taxon>Pentapetalae</taxon>
        <taxon>asterids</taxon>
        <taxon>lamiids</taxon>
        <taxon>Lamiales</taxon>
        <taxon>Plantaginaceae</taxon>
        <taxon>Cheloneae</taxon>
        <taxon>Penstemon</taxon>
    </lineage>
</organism>
<keyword evidence="6" id="KW-1185">Reference proteome</keyword>
<name>A0ABD3SMJ8_9LAMI</name>
<dbReference type="Gene3D" id="3.40.50.1820">
    <property type="entry name" value="alpha/beta hydrolase"/>
    <property type="match status" value="1"/>
</dbReference>
<dbReference type="AlphaFoldDB" id="A0ABD3SMJ8"/>
<dbReference type="EMBL" id="JBJXBP010000006">
    <property type="protein sequence ID" value="KAL3825720.1"/>
    <property type="molecule type" value="Genomic_DNA"/>
</dbReference>
<comment type="caution">
    <text evidence="5">The sequence shown here is derived from an EMBL/GenBank/DDBJ whole genome shotgun (WGS) entry which is preliminary data.</text>
</comment>
<dbReference type="GO" id="GO:0016787">
    <property type="term" value="F:hydrolase activity"/>
    <property type="evidence" value="ECO:0007669"/>
    <property type="project" value="UniProtKB-KW"/>
</dbReference>
<accession>A0ABD3SMJ8</accession>